<evidence type="ECO:0000313" key="2">
    <source>
        <dbReference type="Proteomes" id="UP000682204"/>
    </source>
</evidence>
<evidence type="ECO:0000313" key="1">
    <source>
        <dbReference type="EMBL" id="QVL35286.1"/>
    </source>
</evidence>
<dbReference type="EMBL" id="CP074691">
    <property type="protein sequence ID" value="QVL35286.1"/>
    <property type="molecule type" value="Genomic_DNA"/>
</dbReference>
<dbReference type="Proteomes" id="UP000682204">
    <property type="component" value="Chromosome"/>
</dbReference>
<protein>
    <submittedName>
        <fullName evidence="1">Flagellar hook-associated protein FlgL</fullName>
    </submittedName>
</protein>
<organism evidence="1 2">
    <name type="scientific">Aminirod propionatiphilus</name>
    <dbReference type="NCBI Taxonomy" id="3415223"/>
    <lineage>
        <taxon>Bacteria</taxon>
        <taxon>Thermotogati</taxon>
        <taxon>Synergistota</taxon>
        <taxon>Synergistia</taxon>
        <taxon>Synergistales</taxon>
        <taxon>Aminiphilaceae</taxon>
        <taxon>Aminirod</taxon>
    </lineage>
</organism>
<reference evidence="1" key="1">
    <citation type="submission" date="2021-05" db="EMBL/GenBank/DDBJ databases">
        <title>An isolated secondary fermenter in methanogenic hydrocarbon-degrading communities.</title>
        <authorList>
            <person name="Liu Y.-F."/>
            <person name="Liu Z.-l."/>
        </authorList>
    </citation>
    <scope>NUCLEOTIDE SEQUENCE</scope>
    <source>
        <strain evidence="1">L-13</strain>
    </source>
</reference>
<sequence length="1027" mass="108809">MSYRVTNSMMQNVFLGDVYTNLQRLLDQQRQITTGKKYGSPSDNPVDVVRQISLETTLRENTQYQRNMEDGLTWLSNTETALNQMTDVTQRIRELVIAAGNGSYDADTNMTAIAQEIEELKEELRNTANYSVEGRYLLAGLATSSAPFVVGSDGKITYVGNEGNVQFEMEQGVMGDVSLNGRQLFPVDYEAYSVTSVEVPMDFTWEGRNEIIQITVGDRSVKVRIPEKEWTDTDDSTATSDLADYNGFRDAGEVGSYTLDEIAAIFNSSLEMGDAGRLVTVEVIKDTAAGTQRLQISSHTGEAVSLTTWQETDLSSFNQSLTGAAVDDSVPFSAAADGELTFTVGGEASVVAISAGDGLDDVVEKINGVDGLSAKIDGAGTAEARLVVTAEGADDTFTLTAEGSGLDLFGLTADEPTTSSTAVGQIADLSHIDLLSRLGMETSLHSVEFVSGGSVVTSPSATDAVHWYIGSGDNKAELLINSGDSLSLEELAARIKGVAGEWLDVVVQTDEGDPLSVEGGDSEGGTQRLVIRAKDGGAVTILDLAPDSGPNSTLAQSMGLSTAVYATTGGAFPTGTGLDSRMPGYMTVTVGGKDYSVSLFPEDIVTNGKIDAAKVAQQIQKQVGKGSDGQYLVQYQETSTGLAFYTSTGEPLRFVDESFGDPAFGDYSAGIAQALGISAGISTTVDETLAVSAGGSGTIRIESSGRSIDIPLAEGDTLKDIAERIKQYAGTWLDVAYIDRDLDTSGDASLTLAAKDGSALVIYDNDAATVDVGGISTNAAEAFGISTVVRGPDLSTTVGISTNYTMTFDVAGYEHTVDLRQLDLSGDGNLDADELKKLPDLINARFQGQDIRASVSDDGRLVLSSPKGYNFTVSCKATGLEFDPAANGKSPDVSAQAGNSPYGQTVTTRSGSDQTTTDFFGLLDQIADAMRNEDREGLSDTLLGQVDDFLDNLLRCRTQVGALTRRYETSQARLVANYTSTESLYSKISDTDLAEASINFMMAQAVYQASLAVIARIVQPTLVDFLS</sequence>
<keyword evidence="2" id="KW-1185">Reference proteome</keyword>
<accession>A0ACD1DSZ9</accession>
<proteinExistence type="predicted"/>
<gene>
    <name evidence="1" type="primary">flgL</name>
    <name evidence="1" type="ORF">KIH16_08715</name>
</gene>
<keyword evidence="1" id="KW-0969">Cilium</keyword>
<keyword evidence="1" id="KW-0282">Flagellum</keyword>
<name>A0ACD1DSZ9_9BACT</name>
<keyword evidence="1" id="KW-0966">Cell projection</keyword>